<dbReference type="AlphaFoldDB" id="A0AAJ7BYW5"/>
<dbReference type="PANTHER" id="PTHR32215:SF0">
    <property type="entry name" value="CILIA- AND FLAGELLA-ASSOCIATED PROTEIN 57"/>
    <property type="match status" value="1"/>
</dbReference>
<dbReference type="InterPro" id="IPR015943">
    <property type="entry name" value="WD40/YVTN_repeat-like_dom_sf"/>
</dbReference>
<dbReference type="Pfam" id="PF00400">
    <property type="entry name" value="WD40"/>
    <property type="match status" value="2"/>
</dbReference>
<dbReference type="PANTHER" id="PTHR32215">
    <property type="entry name" value="CILIA- AND FLAGELLA-ASSOCIATED PROTEIN 57"/>
    <property type="match status" value="1"/>
</dbReference>
<dbReference type="PROSITE" id="PS50294">
    <property type="entry name" value="WD_REPEATS_REGION"/>
    <property type="match status" value="1"/>
</dbReference>
<dbReference type="InterPro" id="IPR001680">
    <property type="entry name" value="WD40_rpt"/>
</dbReference>
<dbReference type="SUPFAM" id="SSF50978">
    <property type="entry name" value="WD40 repeat-like"/>
    <property type="match status" value="2"/>
</dbReference>
<feature type="coiled-coil region" evidence="2">
    <location>
        <begin position="1117"/>
        <end position="1151"/>
    </location>
</feature>
<dbReference type="CTD" id="37582"/>
<feature type="coiled-coil region" evidence="2">
    <location>
        <begin position="939"/>
        <end position="1029"/>
    </location>
</feature>
<dbReference type="PROSITE" id="PS50082">
    <property type="entry name" value="WD_REPEATS_2"/>
    <property type="match status" value="2"/>
</dbReference>
<dbReference type="Proteomes" id="UP000694920">
    <property type="component" value="Unplaced"/>
</dbReference>
<dbReference type="RefSeq" id="XP_015597863.1">
    <property type="nucleotide sequence ID" value="XM_015742377.2"/>
</dbReference>
<keyword evidence="4" id="KW-0969">Cilium</keyword>
<protein>
    <submittedName>
        <fullName evidence="4">Cilia- and flagella-associated protein 57</fullName>
    </submittedName>
</protein>
<organism evidence="3 4">
    <name type="scientific">Cephus cinctus</name>
    <name type="common">Wheat stem sawfly</name>
    <dbReference type="NCBI Taxonomy" id="211228"/>
    <lineage>
        <taxon>Eukaryota</taxon>
        <taxon>Metazoa</taxon>
        <taxon>Ecdysozoa</taxon>
        <taxon>Arthropoda</taxon>
        <taxon>Hexapoda</taxon>
        <taxon>Insecta</taxon>
        <taxon>Pterygota</taxon>
        <taxon>Neoptera</taxon>
        <taxon>Endopterygota</taxon>
        <taxon>Hymenoptera</taxon>
        <taxon>Cephoidea</taxon>
        <taxon>Cephidae</taxon>
        <taxon>Cephus</taxon>
    </lineage>
</organism>
<dbReference type="SMART" id="SM00320">
    <property type="entry name" value="WD40"/>
    <property type="match status" value="4"/>
</dbReference>
<gene>
    <name evidence="4" type="primary">LOC107269005</name>
</gene>
<feature type="repeat" description="WD" evidence="1">
    <location>
        <begin position="621"/>
        <end position="654"/>
    </location>
</feature>
<keyword evidence="2" id="KW-0175">Coiled coil</keyword>
<evidence type="ECO:0000256" key="1">
    <source>
        <dbReference type="PROSITE-ProRule" id="PRU00221"/>
    </source>
</evidence>
<proteinExistence type="predicted"/>
<reference evidence="4" key="1">
    <citation type="submission" date="2025-08" db="UniProtKB">
        <authorList>
            <consortium name="RefSeq"/>
        </authorList>
    </citation>
    <scope>IDENTIFICATION</scope>
</reference>
<keyword evidence="4" id="KW-0282">Flagellum</keyword>
<dbReference type="GeneID" id="107269005"/>
<dbReference type="InterPro" id="IPR052993">
    <property type="entry name" value="CFA-57"/>
</dbReference>
<keyword evidence="1" id="KW-0853">WD repeat</keyword>
<sequence>MAIPLLQSRVFYGLKTDVSGNAHYITDAEILYPVGSALSVHNFPQRRQRLIRLPEKHLINVVSVTPNKKYAAVCEAGEKPTISIYDLQTLKKKKFLGIPYDAQGVTKFSCISFSFDNKYLAAVTGEPDQTMLYYNWEKGKVESSYKLGNQQNAMSSVKLIACNPGDVGIVALGGPYTFKFLTVSETVWRSYGFAKADNILICSMTWLNTDRLLAGTRDGRILYLENGDLKNIYKMVDTEIMNLKIREEYIIQTAASQSSLEGGDEALWEHDIRCLISFHKGFAYGYGSGTIVVFERDGQHKYSKRNIFVVPLQVSKYDSTDLYQINCINANLSSDRLIVTTGWSQLFYAKLWGPDLSMDPEPQQLKIMGQHLHHGAISGLSMCAWKPLFMTCGEVDRSVRMWDFETESLVMIKQYLEDIYCVGLHPTGLFCLIGFSDKLRFMIILIDDLISMHEFPIRNCKTVAFSYGGHLFAAVNGNLIQVYNVIGFRNRFILRGHTGKINQIAWSQSDMKLVSIGSEGAIYEWDMSTGQRSVEVILKGIAVNSIVITSDGSTCYCIASDNQIREIKESAVLREFDLPGIEMNYMIIGRDDDLMMFVTCPGGIILSLKCPLQEPIEYSEFHIHCNDITKMALSYNEQVLISTAIDGTLCFWKLHYIEGKAADVDKEFSYSKEVLISKVDLEEKVQIIKDLTVRLRELETENAYKMRQMEVQHNDKTREIHQGYCEAIEELKDKIDKLQEERTNELNNINVEIVKMKGAHENALRQMEVTYDQKLITEYDKYHLLEEHNNAMREDYERRLEELQKSKDEDIEKIRKTYAAQLHEKEVQYEEMNEEMAHQNRIHEKLKSEIEDDADREIIEIRTNYETLLFEERQNNLKLKGETGVIRNKYVSSQKEIDELKRQINHLHGDQLQFQKNIHGLEKDVLYLKKEITERDATIQDKEKRIYDLKRNNQELEKFKFVLDYKIRELKNQIEPRDKEIRELKEKMKDMEIELVNLHKTNVSLELQLYELREKLAAARREIQCEVQRNKRCQQLLRKMRIDLHDTAGLVQEPKELKNAVMNMYHQYNDDDEFLRSRNADLDAQCEFLKQRDHLERTVASLRKQVFRDPASGKKDLDKMMDENVVLITELNILRQELKTAQKHIVDLESILGLAGKDIEPVEARNKLAKACHAQIELKNTYKLQMEECQKMVSIMKEHIARLIEKLPNEETSGVREPY</sequence>
<keyword evidence="4" id="KW-0966">Cell projection</keyword>
<dbReference type="Gene3D" id="2.130.10.10">
    <property type="entry name" value="YVTN repeat-like/Quinoprotein amine dehydrogenase"/>
    <property type="match status" value="2"/>
</dbReference>
<accession>A0AAJ7BYW5</accession>
<dbReference type="Gene3D" id="1.10.287.1490">
    <property type="match status" value="1"/>
</dbReference>
<evidence type="ECO:0000256" key="2">
    <source>
        <dbReference type="SAM" id="Coils"/>
    </source>
</evidence>
<name>A0AAJ7BYW5_CEPCN</name>
<evidence type="ECO:0000313" key="3">
    <source>
        <dbReference type="Proteomes" id="UP000694920"/>
    </source>
</evidence>
<feature type="coiled-coil region" evidence="2">
    <location>
        <begin position="681"/>
        <end position="748"/>
    </location>
</feature>
<keyword evidence="3" id="KW-1185">Reference proteome</keyword>
<feature type="repeat" description="WD" evidence="1">
    <location>
        <begin position="494"/>
        <end position="535"/>
    </location>
</feature>
<dbReference type="InterPro" id="IPR036322">
    <property type="entry name" value="WD40_repeat_dom_sf"/>
</dbReference>
<dbReference type="KEGG" id="ccin:107269005"/>
<feature type="coiled-coil region" evidence="2">
    <location>
        <begin position="786"/>
        <end position="849"/>
    </location>
</feature>
<evidence type="ECO:0000313" key="4">
    <source>
        <dbReference type="RefSeq" id="XP_015597863.1"/>
    </source>
</evidence>